<dbReference type="AlphaFoldDB" id="A0A134CEL6"/>
<accession>A0A134CEL6</accession>
<dbReference type="Proteomes" id="UP000070160">
    <property type="component" value="Unassembled WGS sequence"/>
</dbReference>
<reference evidence="3" key="1">
    <citation type="submission" date="2016-01" db="EMBL/GenBank/DDBJ databases">
        <authorList>
            <person name="Mitreva M."/>
            <person name="Pepin K.H."/>
            <person name="Mihindukulasuriya K.A."/>
            <person name="Fulton R."/>
            <person name="Fronick C."/>
            <person name="O'Laughlin M."/>
            <person name="Miner T."/>
            <person name="Herter B."/>
            <person name="Rosa B.A."/>
            <person name="Cordes M."/>
            <person name="Tomlinson C."/>
            <person name="Wollam A."/>
            <person name="Palsikar V.B."/>
            <person name="Mardis E.R."/>
            <person name="Wilson R.K."/>
        </authorList>
    </citation>
    <scope>NUCLEOTIDE SEQUENCE [LARGE SCALE GENOMIC DNA]</scope>
    <source>
        <strain evidence="3">KA00182</strain>
    </source>
</reference>
<keyword evidence="1" id="KW-0732">Signal</keyword>
<dbReference type="Pfam" id="PF04402">
    <property type="entry name" value="SIMPL"/>
    <property type="match status" value="1"/>
</dbReference>
<dbReference type="EMBL" id="LSDT01000044">
    <property type="protein sequence ID" value="KXB90620.1"/>
    <property type="molecule type" value="Genomic_DNA"/>
</dbReference>
<name>A0A134CEL6_9FIRM</name>
<gene>
    <name evidence="2" type="ORF">HMPREF3182_01043</name>
</gene>
<evidence type="ECO:0000313" key="2">
    <source>
        <dbReference type="EMBL" id="KXB90620.1"/>
    </source>
</evidence>
<dbReference type="InterPro" id="IPR007497">
    <property type="entry name" value="SIMPL/DUF541"/>
</dbReference>
<evidence type="ECO:0000313" key="3">
    <source>
        <dbReference type="Proteomes" id="UP000070160"/>
    </source>
</evidence>
<dbReference type="InterPro" id="IPR052022">
    <property type="entry name" value="26kDa_periplasmic_antigen"/>
</dbReference>
<proteinExistence type="predicted"/>
<evidence type="ECO:0000256" key="1">
    <source>
        <dbReference type="SAM" id="SignalP"/>
    </source>
</evidence>
<evidence type="ECO:0008006" key="4">
    <source>
        <dbReference type="Google" id="ProtNLM"/>
    </source>
</evidence>
<feature type="signal peptide" evidence="1">
    <location>
        <begin position="1"/>
        <end position="26"/>
    </location>
</feature>
<feature type="chain" id="PRO_5007463426" description="DUF541 domain-containing protein" evidence="1">
    <location>
        <begin position="27"/>
        <end position="233"/>
    </location>
</feature>
<dbReference type="PANTHER" id="PTHR34387">
    <property type="entry name" value="SLR1258 PROTEIN"/>
    <property type="match status" value="1"/>
</dbReference>
<dbReference type="Gene3D" id="3.30.110.170">
    <property type="entry name" value="Protein of unknown function (DUF541), domain 1"/>
    <property type="match status" value="1"/>
</dbReference>
<keyword evidence="3" id="KW-1185">Reference proteome</keyword>
<comment type="caution">
    <text evidence="2">The sequence shown here is derived from an EMBL/GenBank/DDBJ whole genome shotgun (WGS) entry which is preliminary data.</text>
</comment>
<dbReference type="GO" id="GO:0006974">
    <property type="term" value="P:DNA damage response"/>
    <property type="evidence" value="ECO:0007669"/>
    <property type="project" value="TreeGrafter"/>
</dbReference>
<protein>
    <recommendedName>
        <fullName evidence="4">DUF541 domain-containing protein</fullName>
    </recommendedName>
</protein>
<sequence length="233" mass="25645">MKKIQLKHLFFSLIVASILGTTNAFAATPTMPSEVHVIGYAEKEIIPDTAYISVGVETTGTTPITAQKENNSLMTKLYNCAVSFGLANTDMKTEQFSIYPNYDEKGTHIVSYTVTNTLRLKLHNLKHISPLLTQLTEQGANKIHSISFTSENIGQIQLTLLQEAIKNGKKIAEVAAQAADKQVGSIKEITISDFPTSQRIMMRNVDALSASTAPLEPGKNTIRRQVSLIFYLQ</sequence>
<dbReference type="PANTHER" id="PTHR34387:SF2">
    <property type="entry name" value="SLR1258 PROTEIN"/>
    <property type="match status" value="1"/>
</dbReference>
<organism evidence="2 3">
    <name type="scientific">Megasphaera hutchinsoni</name>
    <dbReference type="NCBI Taxonomy" id="1588748"/>
    <lineage>
        <taxon>Bacteria</taxon>
        <taxon>Bacillati</taxon>
        <taxon>Bacillota</taxon>
        <taxon>Negativicutes</taxon>
        <taxon>Veillonellales</taxon>
        <taxon>Veillonellaceae</taxon>
        <taxon>Megasphaera</taxon>
    </lineage>
</organism>
<dbReference type="PATRIC" id="fig|1588748.3.peg.1002"/>
<dbReference type="RefSeq" id="WP_062485808.1">
    <property type="nucleotide sequence ID" value="NZ_KQ960952.1"/>
</dbReference>
<dbReference type="Gene3D" id="3.30.70.2970">
    <property type="entry name" value="Protein of unknown function (DUF541), domain 2"/>
    <property type="match status" value="1"/>
</dbReference>